<dbReference type="PANTHER" id="PTHR19136">
    <property type="entry name" value="MOLYBDENUM COFACTOR GUANYLYLTRANSFERASE"/>
    <property type="match status" value="1"/>
</dbReference>
<keyword evidence="4 8" id="KW-0547">Nucleotide-binding</keyword>
<keyword evidence="2 8" id="KW-0808">Transferase</keyword>
<evidence type="ECO:0000256" key="7">
    <source>
        <dbReference type="ARBA" id="ARBA00023150"/>
    </source>
</evidence>
<feature type="binding site" evidence="8">
    <location>
        <position position="27"/>
    </location>
    <ligand>
        <name>GTP</name>
        <dbReference type="ChEBI" id="CHEBI:37565"/>
    </ligand>
</feature>
<evidence type="ECO:0000256" key="6">
    <source>
        <dbReference type="ARBA" id="ARBA00023134"/>
    </source>
</evidence>
<proteinExistence type="inferred from homology"/>
<gene>
    <name evidence="8 10" type="primary">mobA</name>
    <name evidence="10" type="ORF">SMD27_06775</name>
</gene>
<keyword evidence="6 8" id="KW-0342">GTP-binding</keyword>
<dbReference type="InterPro" id="IPR013482">
    <property type="entry name" value="Molybde_CF_guanTrfase"/>
</dbReference>
<dbReference type="RefSeq" id="WP_320507613.1">
    <property type="nucleotide sequence ID" value="NZ_JAXCLW010000002.1"/>
</dbReference>
<comment type="similarity">
    <text evidence="8">Belongs to the MobA family.</text>
</comment>
<name>A0ABU5E934_9PROT</name>
<organism evidence="10 11">
    <name type="scientific">Dongia soli</name>
    <dbReference type="NCBI Taxonomy" id="600628"/>
    <lineage>
        <taxon>Bacteria</taxon>
        <taxon>Pseudomonadati</taxon>
        <taxon>Pseudomonadota</taxon>
        <taxon>Alphaproteobacteria</taxon>
        <taxon>Rhodospirillales</taxon>
        <taxon>Dongiaceae</taxon>
        <taxon>Dongia</taxon>
    </lineage>
</organism>
<accession>A0ABU5E934</accession>
<feature type="binding site" evidence="8">
    <location>
        <position position="108"/>
    </location>
    <ligand>
        <name>Mg(2+)</name>
        <dbReference type="ChEBI" id="CHEBI:18420"/>
    </ligand>
</feature>
<reference evidence="10 11" key="1">
    <citation type="journal article" date="2016" name="Antonie Van Leeuwenhoek">
        <title>Dongia soli sp. nov., isolated from soil from Dokdo, Korea.</title>
        <authorList>
            <person name="Kim D.U."/>
            <person name="Lee H."/>
            <person name="Kim H."/>
            <person name="Kim S.G."/>
            <person name="Ka J.O."/>
        </authorList>
    </citation>
    <scope>NUCLEOTIDE SEQUENCE [LARGE SCALE GENOMIC DNA]</scope>
    <source>
        <strain evidence="10 11">D78</strain>
    </source>
</reference>
<feature type="binding site" evidence="8">
    <location>
        <position position="73"/>
    </location>
    <ligand>
        <name>GTP</name>
        <dbReference type="ChEBI" id="CHEBI:37565"/>
    </ligand>
</feature>
<evidence type="ECO:0000256" key="5">
    <source>
        <dbReference type="ARBA" id="ARBA00022842"/>
    </source>
</evidence>
<dbReference type="SUPFAM" id="SSF53448">
    <property type="entry name" value="Nucleotide-diphospho-sugar transferases"/>
    <property type="match status" value="1"/>
</dbReference>
<dbReference type="Proteomes" id="UP001279642">
    <property type="component" value="Unassembled WGS sequence"/>
</dbReference>
<keyword evidence="10" id="KW-0548">Nucleotidyltransferase</keyword>
<comment type="caution">
    <text evidence="10">The sequence shown here is derived from an EMBL/GenBank/DDBJ whole genome shotgun (WGS) entry which is preliminary data.</text>
</comment>
<evidence type="ECO:0000256" key="3">
    <source>
        <dbReference type="ARBA" id="ARBA00022723"/>
    </source>
</evidence>
<comment type="subcellular location">
    <subcellularLocation>
        <location evidence="8">Cytoplasm</location>
    </subcellularLocation>
</comment>
<dbReference type="NCBIfam" id="TIGR02665">
    <property type="entry name" value="molyb_mobA"/>
    <property type="match status" value="1"/>
</dbReference>
<evidence type="ECO:0000256" key="4">
    <source>
        <dbReference type="ARBA" id="ARBA00022741"/>
    </source>
</evidence>
<evidence type="ECO:0000259" key="9">
    <source>
        <dbReference type="Pfam" id="PF12804"/>
    </source>
</evidence>
<evidence type="ECO:0000256" key="8">
    <source>
        <dbReference type="HAMAP-Rule" id="MF_00316"/>
    </source>
</evidence>
<keyword evidence="3 8" id="KW-0479">Metal-binding</keyword>
<sequence>MQINELRPCIGILLAGGLARRLGGGDKGLLEIGGRSILERTIACLMPQLDSLVLNANGDPARFAAFGIPVASDRIAGFPGPLAGLLTGMEWAAERYPLCRWVLTAPTDCPFLPADLVARLAEASDERTEVAMARSSGRQHPVVGLWRIDLREKLRAALVEEGLRKVGDWTDRCKSIVVDFETTPCDPFFNVNTPEDLALAERLISAGS</sequence>
<evidence type="ECO:0000313" key="10">
    <source>
        <dbReference type="EMBL" id="MDY0882540.1"/>
    </source>
</evidence>
<protein>
    <recommendedName>
        <fullName evidence="8">Molybdenum cofactor guanylyltransferase</fullName>
        <shortName evidence="8">MoCo guanylyltransferase</shortName>
        <ecNumber evidence="8">2.7.7.77</ecNumber>
    </recommendedName>
    <alternativeName>
        <fullName evidence="8">GTP:molybdopterin guanylyltransferase</fullName>
    </alternativeName>
    <alternativeName>
        <fullName evidence="8">Mo-MPT guanylyltransferase</fullName>
    </alternativeName>
    <alternativeName>
        <fullName evidence="8">Molybdopterin guanylyltransferase</fullName>
    </alternativeName>
    <alternativeName>
        <fullName evidence="8">Molybdopterin-guanine dinucleotide synthase</fullName>
        <shortName evidence="8">MGD synthase</shortName>
    </alternativeName>
</protein>
<feature type="domain" description="MobA-like NTP transferase" evidence="9">
    <location>
        <begin position="11"/>
        <end position="168"/>
    </location>
</feature>
<comment type="cofactor">
    <cofactor evidence="8">
        <name>Mg(2+)</name>
        <dbReference type="ChEBI" id="CHEBI:18420"/>
    </cofactor>
</comment>
<dbReference type="InterPro" id="IPR029044">
    <property type="entry name" value="Nucleotide-diphossugar_trans"/>
</dbReference>
<evidence type="ECO:0000256" key="1">
    <source>
        <dbReference type="ARBA" id="ARBA00022490"/>
    </source>
</evidence>
<dbReference type="PANTHER" id="PTHR19136:SF81">
    <property type="entry name" value="MOLYBDENUM COFACTOR GUANYLYLTRANSFERASE"/>
    <property type="match status" value="1"/>
</dbReference>
<comment type="domain">
    <text evidence="8">The N-terminal domain determines nucleotide recognition and specific binding, while the C-terminal domain determines the specific binding to the target protein.</text>
</comment>
<dbReference type="EC" id="2.7.7.77" evidence="8"/>
<dbReference type="HAMAP" id="MF_00316">
    <property type="entry name" value="MobA"/>
    <property type="match status" value="1"/>
</dbReference>
<dbReference type="EMBL" id="JAXCLW010000002">
    <property type="protein sequence ID" value="MDY0882540.1"/>
    <property type="molecule type" value="Genomic_DNA"/>
</dbReference>
<comment type="subunit">
    <text evidence="8">Monomer.</text>
</comment>
<keyword evidence="5 8" id="KW-0460">Magnesium</keyword>
<dbReference type="CDD" id="cd02503">
    <property type="entry name" value="MobA"/>
    <property type="match status" value="1"/>
</dbReference>
<comment type="catalytic activity">
    <reaction evidence="8">
        <text>Mo-molybdopterin + GTP + H(+) = Mo-molybdopterin guanine dinucleotide + diphosphate</text>
        <dbReference type="Rhea" id="RHEA:34243"/>
        <dbReference type="ChEBI" id="CHEBI:15378"/>
        <dbReference type="ChEBI" id="CHEBI:33019"/>
        <dbReference type="ChEBI" id="CHEBI:37565"/>
        <dbReference type="ChEBI" id="CHEBI:71302"/>
        <dbReference type="ChEBI" id="CHEBI:71310"/>
        <dbReference type="EC" id="2.7.7.77"/>
    </reaction>
</comment>
<feature type="binding site" evidence="8">
    <location>
        <begin position="14"/>
        <end position="16"/>
    </location>
    <ligand>
        <name>GTP</name>
        <dbReference type="ChEBI" id="CHEBI:37565"/>
    </ligand>
</feature>
<feature type="binding site" evidence="8">
    <location>
        <position position="55"/>
    </location>
    <ligand>
        <name>GTP</name>
        <dbReference type="ChEBI" id="CHEBI:37565"/>
    </ligand>
</feature>
<keyword evidence="11" id="KW-1185">Reference proteome</keyword>
<dbReference type="GO" id="GO:0061603">
    <property type="term" value="F:molybdenum cofactor guanylyltransferase activity"/>
    <property type="evidence" value="ECO:0007669"/>
    <property type="project" value="UniProtKB-EC"/>
</dbReference>
<comment type="function">
    <text evidence="8">Transfers a GMP moiety from GTP to Mo-molybdopterin (Mo-MPT) cofactor (Moco or molybdenum cofactor) to form Mo-molybdopterin guanine dinucleotide (Mo-MGD) cofactor.</text>
</comment>
<dbReference type="Gene3D" id="3.90.550.10">
    <property type="entry name" value="Spore Coat Polysaccharide Biosynthesis Protein SpsA, Chain A"/>
    <property type="match status" value="1"/>
</dbReference>
<evidence type="ECO:0000256" key="2">
    <source>
        <dbReference type="ARBA" id="ARBA00022679"/>
    </source>
</evidence>
<evidence type="ECO:0000313" key="11">
    <source>
        <dbReference type="Proteomes" id="UP001279642"/>
    </source>
</evidence>
<feature type="binding site" evidence="8">
    <location>
        <position position="108"/>
    </location>
    <ligand>
        <name>GTP</name>
        <dbReference type="ChEBI" id="CHEBI:37565"/>
    </ligand>
</feature>
<keyword evidence="7 8" id="KW-0501">Molybdenum cofactor biosynthesis</keyword>
<dbReference type="Pfam" id="PF12804">
    <property type="entry name" value="NTP_transf_3"/>
    <property type="match status" value="1"/>
</dbReference>
<dbReference type="InterPro" id="IPR025877">
    <property type="entry name" value="MobA-like_NTP_Trfase"/>
</dbReference>
<keyword evidence="1 8" id="KW-0963">Cytoplasm</keyword>